<evidence type="ECO:0000256" key="1">
    <source>
        <dbReference type="ARBA" id="ARBA00007487"/>
    </source>
</evidence>
<proteinExistence type="inferred from homology"/>
<dbReference type="InterPro" id="IPR036451">
    <property type="entry name" value="CblAdoTrfase-like_sf"/>
</dbReference>
<dbReference type="SUPFAM" id="SSF89028">
    <property type="entry name" value="Cobalamin adenosyltransferase-like"/>
    <property type="match status" value="1"/>
</dbReference>
<reference evidence="7" key="1">
    <citation type="submission" date="2018-05" db="EMBL/GenBank/DDBJ databases">
        <authorList>
            <person name="Lanie J.A."/>
            <person name="Ng W.-L."/>
            <person name="Kazmierczak K.M."/>
            <person name="Andrzejewski T.M."/>
            <person name="Davidsen T.M."/>
            <person name="Wayne K.J."/>
            <person name="Tettelin H."/>
            <person name="Glass J.I."/>
            <person name="Rusch D."/>
            <person name="Podicherti R."/>
            <person name="Tsui H.-C.T."/>
            <person name="Winkler M.E."/>
        </authorList>
    </citation>
    <scope>NUCLEOTIDE SEQUENCE</scope>
</reference>
<evidence type="ECO:0000256" key="5">
    <source>
        <dbReference type="ARBA" id="ARBA00022840"/>
    </source>
</evidence>
<keyword evidence="5" id="KW-0067">ATP-binding</keyword>
<dbReference type="EMBL" id="UINC01001038">
    <property type="protein sequence ID" value="SUZ68368.1"/>
    <property type="molecule type" value="Genomic_DNA"/>
</dbReference>
<evidence type="ECO:0000313" key="7">
    <source>
        <dbReference type="EMBL" id="SUZ68368.1"/>
    </source>
</evidence>
<dbReference type="Pfam" id="PF01923">
    <property type="entry name" value="Cob_adeno_trans"/>
    <property type="match status" value="1"/>
</dbReference>
<keyword evidence="4" id="KW-0547">Nucleotide-binding</keyword>
<name>A0A381PPH3_9ZZZZ</name>
<accession>A0A381PPH3</accession>
<dbReference type="GO" id="GO:0008817">
    <property type="term" value="F:corrinoid adenosyltransferase activity"/>
    <property type="evidence" value="ECO:0007669"/>
    <property type="project" value="TreeGrafter"/>
</dbReference>
<evidence type="ECO:0000256" key="2">
    <source>
        <dbReference type="ARBA" id="ARBA00011233"/>
    </source>
</evidence>
<dbReference type="InterPro" id="IPR016030">
    <property type="entry name" value="CblAdoTrfase-like"/>
</dbReference>
<evidence type="ECO:0000256" key="4">
    <source>
        <dbReference type="ARBA" id="ARBA00022741"/>
    </source>
</evidence>
<dbReference type="InterPro" id="IPR029499">
    <property type="entry name" value="PduO-typ"/>
</dbReference>
<comment type="subunit">
    <text evidence="2">Homotrimer.</text>
</comment>
<dbReference type="Gene3D" id="1.20.1200.10">
    <property type="entry name" value="Cobalamin adenosyltransferase-like"/>
    <property type="match status" value="1"/>
</dbReference>
<dbReference type="GO" id="GO:0005524">
    <property type="term" value="F:ATP binding"/>
    <property type="evidence" value="ECO:0007669"/>
    <property type="project" value="UniProtKB-KW"/>
</dbReference>
<organism evidence="7">
    <name type="scientific">marine metagenome</name>
    <dbReference type="NCBI Taxonomy" id="408172"/>
    <lineage>
        <taxon>unclassified sequences</taxon>
        <taxon>metagenomes</taxon>
        <taxon>ecological metagenomes</taxon>
    </lineage>
</organism>
<sequence>MAIYTKTGDDGDTALFGGGRVSKNDKRVEAYGSVDELNSFVGLALTSLADDDVRSGLLLIQNDLFSLGANLATPEADGSRPRPETPAVPVARVEAMERWIDQATDGLPELRQFVLPGGTEAAAMLHVCRSVCRRAERMVVALGREEPLHDGIVPYLNRLSDLLFVWARLENHRAGREDVPWSKE</sequence>
<evidence type="ECO:0000259" key="6">
    <source>
        <dbReference type="Pfam" id="PF01923"/>
    </source>
</evidence>
<protein>
    <recommendedName>
        <fullName evidence="6">Cobalamin adenosyltransferase-like domain-containing protein</fullName>
    </recommendedName>
</protein>
<dbReference type="FunFam" id="1.20.1200.10:FF:000001">
    <property type="entry name" value="Cob(I)yrinic acid a,c-diamide adenosyltransferase"/>
    <property type="match status" value="1"/>
</dbReference>
<dbReference type="PANTHER" id="PTHR12213">
    <property type="entry name" value="CORRINOID ADENOSYLTRANSFERASE"/>
    <property type="match status" value="1"/>
</dbReference>
<comment type="similarity">
    <text evidence="1">Belongs to the Cob(I)alamin adenosyltransferase family.</text>
</comment>
<evidence type="ECO:0000256" key="3">
    <source>
        <dbReference type="ARBA" id="ARBA00022679"/>
    </source>
</evidence>
<dbReference type="AlphaFoldDB" id="A0A381PPH3"/>
<keyword evidence="3" id="KW-0808">Transferase</keyword>
<dbReference type="GO" id="GO:0009235">
    <property type="term" value="P:cobalamin metabolic process"/>
    <property type="evidence" value="ECO:0007669"/>
    <property type="project" value="UniProtKB-ARBA"/>
</dbReference>
<dbReference type="NCBIfam" id="TIGR00636">
    <property type="entry name" value="PduO_Nterm"/>
    <property type="match status" value="1"/>
</dbReference>
<dbReference type="PANTHER" id="PTHR12213:SF0">
    <property type="entry name" value="CORRINOID ADENOSYLTRANSFERASE MMAB"/>
    <property type="match status" value="1"/>
</dbReference>
<feature type="domain" description="Cobalamin adenosyltransferase-like" evidence="6">
    <location>
        <begin position="3"/>
        <end position="169"/>
    </location>
</feature>
<gene>
    <name evidence="7" type="ORF">METZ01_LOCUS21222</name>
</gene>